<evidence type="ECO:0000256" key="3">
    <source>
        <dbReference type="SAM" id="MobiDB-lite"/>
    </source>
</evidence>
<evidence type="ECO:0000313" key="5">
    <source>
        <dbReference type="EMBL" id="GAA4395527.1"/>
    </source>
</evidence>
<dbReference type="EMBL" id="BAABFX010000026">
    <property type="protein sequence ID" value="GAA4395527.1"/>
    <property type="molecule type" value="Genomic_DNA"/>
</dbReference>
<accession>A0ABP8JST4</accession>
<reference evidence="6" key="1">
    <citation type="journal article" date="2019" name="Int. J. Syst. Evol. Microbiol.">
        <title>The Global Catalogue of Microorganisms (GCM) 10K type strain sequencing project: providing services to taxonomists for standard genome sequencing and annotation.</title>
        <authorList>
            <consortium name="The Broad Institute Genomics Platform"/>
            <consortium name="The Broad Institute Genome Sequencing Center for Infectious Disease"/>
            <person name="Wu L."/>
            <person name="Ma J."/>
        </authorList>
    </citation>
    <scope>NUCLEOTIDE SEQUENCE [LARGE SCALE GENOMIC DNA]</scope>
    <source>
        <strain evidence="6">JCM 17738</strain>
    </source>
</reference>
<dbReference type="Proteomes" id="UP001500390">
    <property type="component" value="Unassembled WGS sequence"/>
</dbReference>
<evidence type="ECO:0000256" key="1">
    <source>
        <dbReference type="ARBA" id="ARBA00022679"/>
    </source>
</evidence>
<proteinExistence type="predicted"/>
<keyword evidence="6" id="KW-1185">Reference proteome</keyword>
<evidence type="ECO:0000259" key="4">
    <source>
        <dbReference type="SMART" id="SM00563"/>
    </source>
</evidence>
<dbReference type="Pfam" id="PF01553">
    <property type="entry name" value="Acyltransferase"/>
    <property type="match status" value="1"/>
</dbReference>
<evidence type="ECO:0000313" key="6">
    <source>
        <dbReference type="Proteomes" id="UP001500390"/>
    </source>
</evidence>
<dbReference type="SUPFAM" id="SSF69593">
    <property type="entry name" value="Glycerol-3-phosphate (1)-acyltransferase"/>
    <property type="match status" value="1"/>
</dbReference>
<evidence type="ECO:0000256" key="2">
    <source>
        <dbReference type="ARBA" id="ARBA00023315"/>
    </source>
</evidence>
<dbReference type="GO" id="GO:0016746">
    <property type="term" value="F:acyltransferase activity"/>
    <property type="evidence" value="ECO:0007669"/>
    <property type="project" value="UniProtKB-KW"/>
</dbReference>
<organism evidence="5 6">
    <name type="scientific">Ornithinibacter aureus</name>
    <dbReference type="NCBI Taxonomy" id="622664"/>
    <lineage>
        <taxon>Bacteria</taxon>
        <taxon>Bacillati</taxon>
        <taxon>Actinomycetota</taxon>
        <taxon>Actinomycetes</taxon>
        <taxon>Micrococcales</taxon>
        <taxon>Intrasporangiaceae</taxon>
        <taxon>Ornithinibacter</taxon>
    </lineage>
</organism>
<dbReference type="PANTHER" id="PTHR10434:SF55">
    <property type="entry name" value="POSSIBLE ACYLTRANSFERASE"/>
    <property type="match status" value="1"/>
</dbReference>
<dbReference type="CDD" id="cd07989">
    <property type="entry name" value="LPLAT_AGPAT-like"/>
    <property type="match status" value="1"/>
</dbReference>
<gene>
    <name evidence="5" type="ORF">GCM10023153_17600</name>
</gene>
<dbReference type="InterPro" id="IPR002123">
    <property type="entry name" value="Plipid/glycerol_acylTrfase"/>
</dbReference>
<dbReference type="PANTHER" id="PTHR10434">
    <property type="entry name" value="1-ACYL-SN-GLYCEROL-3-PHOSPHATE ACYLTRANSFERASE"/>
    <property type="match status" value="1"/>
</dbReference>
<feature type="domain" description="Phospholipid/glycerol acyltransferase" evidence="4">
    <location>
        <begin position="65"/>
        <end position="183"/>
    </location>
</feature>
<dbReference type="SMART" id="SM00563">
    <property type="entry name" value="PlsC"/>
    <property type="match status" value="1"/>
</dbReference>
<name>A0ABP8JST4_9MICO</name>
<comment type="caution">
    <text evidence="5">The sequence shown here is derived from an EMBL/GenBank/DDBJ whole genome shotgun (WGS) entry which is preliminary data.</text>
</comment>
<sequence>MLDIAAVADHNAVTRPHGRQRVSIPTDHSRPRAYRFVVALLRPLLMIFTKRRWSGQENLPTEGGFVVVTNHYSHLDPFVFGHFLVDHGFSPRFLGKVEVFRIPVVGWILTRADQIRVHRESGRAIHAFRSAVEAVRAGKVVAIYPEGTLTRDPDLWPMRGKTGAARVALETGCPVVPVVSWGAHEILGPYRHWPHLLPRKTMIVHAGPPVELDDLRGLPLTAEVLQDATDRIMAALTTDLEGVRGERAPGIRFDPRAAGVTPIGRPRPLKEAS</sequence>
<keyword evidence="2 5" id="KW-0012">Acyltransferase</keyword>
<feature type="region of interest" description="Disordered" evidence="3">
    <location>
        <begin position="254"/>
        <end position="273"/>
    </location>
</feature>
<keyword evidence="1" id="KW-0808">Transferase</keyword>
<protein>
    <submittedName>
        <fullName evidence="5">Lysophospholipid acyltransferase family protein</fullName>
    </submittedName>
</protein>